<dbReference type="InterPro" id="IPR035923">
    <property type="entry name" value="TT1751-like_sf"/>
</dbReference>
<dbReference type="Gene3D" id="3.30.310.70">
    <property type="entry name" value="TT1751-like domain"/>
    <property type="match status" value="1"/>
</dbReference>
<dbReference type="AlphaFoldDB" id="A0A239KYB4"/>
<dbReference type="Proteomes" id="UP000198280">
    <property type="component" value="Unassembled WGS sequence"/>
</dbReference>
<organism evidence="1 2">
    <name type="scientific">Actinacidiphila glaucinigra</name>
    <dbReference type="NCBI Taxonomy" id="235986"/>
    <lineage>
        <taxon>Bacteria</taxon>
        <taxon>Bacillati</taxon>
        <taxon>Actinomycetota</taxon>
        <taxon>Actinomycetes</taxon>
        <taxon>Kitasatosporales</taxon>
        <taxon>Streptomycetaceae</taxon>
        <taxon>Actinacidiphila</taxon>
    </lineage>
</organism>
<evidence type="ECO:0000313" key="2">
    <source>
        <dbReference type="Proteomes" id="UP000198280"/>
    </source>
</evidence>
<dbReference type="EMBL" id="FZOF01000017">
    <property type="protein sequence ID" value="SNT22593.1"/>
    <property type="molecule type" value="Genomic_DNA"/>
</dbReference>
<keyword evidence="2" id="KW-1185">Reference proteome</keyword>
<proteinExistence type="predicted"/>
<dbReference type="OrthoDB" id="3358967at2"/>
<evidence type="ECO:0000313" key="1">
    <source>
        <dbReference type="EMBL" id="SNT22593.1"/>
    </source>
</evidence>
<accession>A0A239KYB4</accession>
<protein>
    <recommendedName>
        <fullName evidence="3">DUF302 domain-containing protein</fullName>
    </recommendedName>
</protein>
<gene>
    <name evidence="1" type="ORF">SAMN05216252_11796</name>
</gene>
<dbReference type="SUPFAM" id="SSF103247">
    <property type="entry name" value="TT1751-like"/>
    <property type="match status" value="1"/>
</dbReference>
<dbReference type="RefSeq" id="WP_143681645.1">
    <property type="nucleotide sequence ID" value="NZ_FZOF01000017.1"/>
</dbReference>
<sequence>MPEVRSVDYAVTRFDVPLPGTFEEAVRRYESLVPDYRATEVQDVIRSGGSWESALALAASNAPHGFMIFWKNVGTALMTLAGDATPFVMYLMGNYAIAERMFRHDPSAMMHAPLRTEIYRGADAPRFVIDRPSSHFGSYGSEDIAQVGLELDHKVARLLTLMEAPVPDGLG</sequence>
<reference evidence="1 2" key="1">
    <citation type="submission" date="2017-06" db="EMBL/GenBank/DDBJ databases">
        <authorList>
            <person name="Kim H.J."/>
            <person name="Triplett B.A."/>
        </authorList>
    </citation>
    <scope>NUCLEOTIDE SEQUENCE [LARGE SCALE GENOMIC DNA]</scope>
    <source>
        <strain evidence="1 2">CGMCC 4.1858</strain>
    </source>
</reference>
<evidence type="ECO:0008006" key="3">
    <source>
        <dbReference type="Google" id="ProtNLM"/>
    </source>
</evidence>
<name>A0A239KYB4_9ACTN</name>